<keyword evidence="3" id="KW-0732">Signal</keyword>
<feature type="region of interest" description="Disordered" evidence="1">
    <location>
        <begin position="175"/>
        <end position="214"/>
    </location>
</feature>
<proteinExistence type="predicted"/>
<feature type="chain" id="PRO_5004841892" evidence="3">
    <location>
        <begin position="23"/>
        <end position="279"/>
    </location>
</feature>
<feature type="region of interest" description="Disordered" evidence="1">
    <location>
        <begin position="83"/>
        <end position="120"/>
    </location>
</feature>
<keyword evidence="2" id="KW-0472">Membrane</keyword>
<dbReference type="EMBL" id="KI913114">
    <property type="protein sequence ID" value="ETV89216.1"/>
    <property type="molecule type" value="Genomic_DNA"/>
</dbReference>
<sequence length="279" mass="29502">MGSSVVAIAAVLVLFATANIEAKTAKEICASPTCNRAGTTSDPISMDRALVIAPCVGEDMGCFGYGANGACPFANMVDCSKQPPPPTTVASTTSVSPSSTHAPTTATTPTTSPKPTDAESSGSNYPYIIAGGAVALIAIGALVFILIRKSGGRNNQEDDDIEVANYAKAVPVQGKDDPSAYGYPEQENKSFGEVPMHQRHNKSFGNQDLRRQNTGSFVTPAQPIARPNTTSFLQNNQGLVVVPHVETKEQFYVPESTQDYHHPGAPAAPEPNRRESFEF</sequence>
<evidence type="ECO:0000256" key="2">
    <source>
        <dbReference type="SAM" id="Phobius"/>
    </source>
</evidence>
<feature type="signal peptide" evidence="3">
    <location>
        <begin position="1"/>
        <end position="22"/>
    </location>
</feature>
<dbReference type="OrthoDB" id="77810at2759"/>
<organism evidence="4">
    <name type="scientific">Aphanomyces astaci</name>
    <name type="common">Crayfish plague agent</name>
    <dbReference type="NCBI Taxonomy" id="112090"/>
    <lineage>
        <taxon>Eukaryota</taxon>
        <taxon>Sar</taxon>
        <taxon>Stramenopiles</taxon>
        <taxon>Oomycota</taxon>
        <taxon>Saprolegniomycetes</taxon>
        <taxon>Saprolegniales</taxon>
        <taxon>Verrucalvaceae</taxon>
        <taxon>Aphanomyces</taxon>
    </lineage>
</organism>
<dbReference type="VEuPathDB" id="FungiDB:H257_00574"/>
<evidence type="ECO:0000256" key="1">
    <source>
        <dbReference type="SAM" id="MobiDB-lite"/>
    </source>
</evidence>
<dbReference type="GeneID" id="20802570"/>
<feature type="region of interest" description="Disordered" evidence="1">
    <location>
        <begin position="254"/>
        <end position="279"/>
    </location>
</feature>
<feature type="compositionally biased region" description="Low complexity" evidence="1">
    <location>
        <begin position="88"/>
        <end position="115"/>
    </location>
</feature>
<feature type="transmembrane region" description="Helical" evidence="2">
    <location>
        <begin position="125"/>
        <end position="147"/>
    </location>
</feature>
<dbReference type="STRING" id="112090.W4HCA1"/>
<dbReference type="AlphaFoldDB" id="W4HCA1"/>
<reference evidence="4" key="1">
    <citation type="submission" date="2013-12" db="EMBL/GenBank/DDBJ databases">
        <title>The Genome Sequence of Aphanomyces astaci APO3.</title>
        <authorList>
            <consortium name="The Broad Institute Genomics Platform"/>
            <person name="Russ C."/>
            <person name="Tyler B."/>
            <person name="van West P."/>
            <person name="Dieguez-Uribeondo J."/>
            <person name="Young S.K."/>
            <person name="Zeng Q."/>
            <person name="Gargeya S."/>
            <person name="Fitzgerald M."/>
            <person name="Abouelleil A."/>
            <person name="Alvarado L."/>
            <person name="Chapman S.B."/>
            <person name="Gainer-Dewar J."/>
            <person name="Goldberg J."/>
            <person name="Griggs A."/>
            <person name="Gujja S."/>
            <person name="Hansen M."/>
            <person name="Howarth C."/>
            <person name="Imamovic A."/>
            <person name="Ireland A."/>
            <person name="Larimer J."/>
            <person name="McCowan C."/>
            <person name="Murphy C."/>
            <person name="Pearson M."/>
            <person name="Poon T.W."/>
            <person name="Priest M."/>
            <person name="Roberts A."/>
            <person name="Saif S."/>
            <person name="Shea T."/>
            <person name="Sykes S."/>
            <person name="Wortman J."/>
            <person name="Nusbaum C."/>
            <person name="Birren B."/>
        </authorList>
    </citation>
    <scope>NUCLEOTIDE SEQUENCE [LARGE SCALE GENOMIC DNA]</scope>
    <source>
        <strain evidence="4">APO3</strain>
    </source>
</reference>
<name>W4HCA1_APHAT</name>
<accession>W4HCA1</accession>
<keyword evidence="2" id="KW-1133">Transmembrane helix</keyword>
<gene>
    <name evidence="4" type="ORF">H257_00574</name>
</gene>
<keyword evidence="2" id="KW-0812">Transmembrane</keyword>
<protein>
    <submittedName>
        <fullName evidence="4">Uncharacterized protein</fullName>
    </submittedName>
</protein>
<evidence type="ECO:0000313" key="4">
    <source>
        <dbReference type="EMBL" id="ETV89216.1"/>
    </source>
</evidence>
<dbReference type="RefSeq" id="XP_009821616.1">
    <property type="nucleotide sequence ID" value="XM_009823314.1"/>
</dbReference>
<evidence type="ECO:0000256" key="3">
    <source>
        <dbReference type="SAM" id="SignalP"/>
    </source>
</evidence>